<dbReference type="RefSeq" id="WP_213821460.1">
    <property type="nucleotide sequence ID" value="NZ_JAAMFL010000005.1"/>
</dbReference>
<dbReference type="PANTHER" id="PTHR10204">
    <property type="entry name" value="NAD P H OXIDOREDUCTASE-RELATED"/>
    <property type="match status" value="1"/>
</dbReference>
<accession>A0ABS5QY11</accession>
<reference evidence="4 5" key="1">
    <citation type="submission" date="2020-02" db="EMBL/GenBank/DDBJ databases">
        <title>Fructobacillus sp. isolated from paper mulberry of Taiwan.</title>
        <authorList>
            <person name="Lin S.-T."/>
        </authorList>
    </citation>
    <scope>NUCLEOTIDE SEQUENCE [LARGE SCALE GENOMIC DNA]</scope>
    <source>
        <strain evidence="4 5">S1-1</strain>
    </source>
</reference>
<evidence type="ECO:0000313" key="4">
    <source>
        <dbReference type="EMBL" id="MBS9337505.1"/>
    </source>
</evidence>
<dbReference type="PANTHER" id="PTHR10204:SF34">
    <property type="entry name" value="NAD(P)H DEHYDROGENASE [QUINONE] 1 ISOFORM 1"/>
    <property type="match status" value="1"/>
</dbReference>
<sequence>MNLLIIQGHPDAESFTHANAENYRKQALAAGLQVTMIDLAKDDFDPILAYGYRQRMADETMPKRYQKMIQEADQLAIFYPIWWAAEPAILKGFFDLTFTPGFAYHYQSATKIDQLLKGKFAKLFVTSRAPAWYTKSAFSAAIYRMKTLVLGFSGIKVKKVLILGNMTTKKDTLAKRQAFIKACAKEV</sequence>
<dbReference type="Pfam" id="PF02525">
    <property type="entry name" value="Flavodoxin_2"/>
    <property type="match status" value="1"/>
</dbReference>
<evidence type="ECO:0000256" key="2">
    <source>
        <dbReference type="ARBA" id="ARBA00023002"/>
    </source>
</evidence>
<dbReference type="EMBL" id="JAAMFL010000005">
    <property type="protein sequence ID" value="MBS9337505.1"/>
    <property type="molecule type" value="Genomic_DNA"/>
</dbReference>
<dbReference type="SUPFAM" id="SSF52218">
    <property type="entry name" value="Flavoproteins"/>
    <property type="match status" value="1"/>
</dbReference>
<feature type="domain" description="Flavodoxin-like fold" evidence="3">
    <location>
        <begin position="1"/>
        <end position="183"/>
    </location>
</feature>
<proteinExistence type="inferred from homology"/>
<organism evidence="4 5">
    <name type="scientific">Fructobacillus parabroussonetiae</name>
    <dbReference type="NCBI Taxonomy" id="2713174"/>
    <lineage>
        <taxon>Bacteria</taxon>
        <taxon>Bacillati</taxon>
        <taxon>Bacillota</taxon>
        <taxon>Bacilli</taxon>
        <taxon>Lactobacillales</taxon>
        <taxon>Lactobacillaceae</taxon>
        <taxon>Fructobacillus</taxon>
    </lineage>
</organism>
<evidence type="ECO:0000313" key="5">
    <source>
        <dbReference type="Proteomes" id="UP001519503"/>
    </source>
</evidence>
<dbReference type="InterPro" id="IPR051545">
    <property type="entry name" value="NAD(P)H_dehydrogenase_qn"/>
</dbReference>
<dbReference type="Gene3D" id="3.40.50.360">
    <property type="match status" value="1"/>
</dbReference>
<name>A0ABS5QY11_9LACO</name>
<keyword evidence="2" id="KW-0560">Oxidoreductase</keyword>
<protein>
    <submittedName>
        <fullName evidence="4">Flavodoxin family protein</fullName>
    </submittedName>
</protein>
<dbReference type="Proteomes" id="UP001519503">
    <property type="component" value="Unassembled WGS sequence"/>
</dbReference>
<comment type="similarity">
    <text evidence="1">Belongs to the NAD(P)H dehydrogenase (quinone) family.</text>
</comment>
<dbReference type="InterPro" id="IPR029039">
    <property type="entry name" value="Flavoprotein-like_sf"/>
</dbReference>
<dbReference type="InterPro" id="IPR003680">
    <property type="entry name" value="Flavodoxin_fold"/>
</dbReference>
<keyword evidence="5" id="KW-1185">Reference proteome</keyword>
<evidence type="ECO:0000256" key="1">
    <source>
        <dbReference type="ARBA" id="ARBA00006252"/>
    </source>
</evidence>
<evidence type="ECO:0000259" key="3">
    <source>
        <dbReference type="Pfam" id="PF02525"/>
    </source>
</evidence>
<gene>
    <name evidence="4" type="ORF">G6R30_03385</name>
</gene>
<comment type="caution">
    <text evidence="4">The sequence shown here is derived from an EMBL/GenBank/DDBJ whole genome shotgun (WGS) entry which is preliminary data.</text>
</comment>